<dbReference type="PANTHER" id="PTHR42717:SF1">
    <property type="entry name" value="IMIDAZOLONEPROPIONASE AND RELATED AMIDOHYDROLASES"/>
    <property type="match status" value="1"/>
</dbReference>
<reference evidence="5 6" key="1">
    <citation type="submission" date="2016-10" db="EMBL/GenBank/DDBJ databases">
        <authorList>
            <person name="de Groot N.N."/>
        </authorList>
    </citation>
    <scope>NUCLEOTIDE SEQUENCE [LARGE SCALE GENOMIC DNA]</scope>
    <source>
        <strain evidence="5 6">DSM 12130</strain>
    </source>
</reference>
<dbReference type="EMBL" id="FNJI01000031">
    <property type="protein sequence ID" value="SDP64533.1"/>
    <property type="molecule type" value="Genomic_DNA"/>
</dbReference>
<dbReference type="InterPro" id="IPR011059">
    <property type="entry name" value="Metal-dep_hydrolase_composite"/>
</dbReference>
<name>A0A1H0UEI0_9BACT</name>
<dbReference type="SUPFAM" id="SSF51556">
    <property type="entry name" value="Metallo-dependent hydrolases"/>
    <property type="match status" value="1"/>
</dbReference>
<feature type="modified residue" description="N6-carboxylysine" evidence="2">
    <location>
        <position position="166"/>
    </location>
</feature>
<evidence type="ECO:0000256" key="3">
    <source>
        <dbReference type="PIRSR" id="PIRSR039004-3"/>
    </source>
</evidence>
<evidence type="ECO:0000313" key="6">
    <source>
        <dbReference type="Proteomes" id="UP000199073"/>
    </source>
</evidence>
<feature type="binding site" evidence="1">
    <location>
        <position position="222"/>
    </location>
    <ligand>
        <name>Zn(2+)</name>
        <dbReference type="ChEBI" id="CHEBI:29105"/>
        <label>2</label>
    </ligand>
</feature>
<dbReference type="GO" id="GO:0019213">
    <property type="term" value="F:deacetylase activity"/>
    <property type="evidence" value="ECO:0007669"/>
    <property type="project" value="InterPro"/>
</dbReference>
<evidence type="ECO:0000256" key="2">
    <source>
        <dbReference type="PIRSR" id="PIRSR039004-2"/>
    </source>
</evidence>
<feature type="binding site" evidence="1">
    <location>
        <position position="199"/>
    </location>
    <ligand>
        <name>Zn(2+)</name>
        <dbReference type="ChEBI" id="CHEBI:29105"/>
        <label>2</label>
    </ligand>
</feature>
<evidence type="ECO:0000259" key="4">
    <source>
        <dbReference type="Pfam" id="PF01979"/>
    </source>
</evidence>
<dbReference type="InterPro" id="IPR020043">
    <property type="entry name" value="Deacetylase_Atu3266-like"/>
</dbReference>
<feature type="binding site" evidence="1">
    <location>
        <position position="64"/>
    </location>
    <ligand>
        <name>Zn(2+)</name>
        <dbReference type="ChEBI" id="CHEBI:29105"/>
        <label>1</label>
    </ligand>
</feature>
<dbReference type="Pfam" id="PF01979">
    <property type="entry name" value="Amidohydro_1"/>
    <property type="match status" value="1"/>
</dbReference>
<organism evidence="5 6">
    <name type="scientific">Desulforhopalus singaporensis</name>
    <dbReference type="NCBI Taxonomy" id="91360"/>
    <lineage>
        <taxon>Bacteria</taxon>
        <taxon>Pseudomonadati</taxon>
        <taxon>Thermodesulfobacteriota</taxon>
        <taxon>Desulfobulbia</taxon>
        <taxon>Desulfobulbales</taxon>
        <taxon>Desulfocapsaceae</taxon>
        <taxon>Desulforhopalus</taxon>
    </lineage>
</organism>
<evidence type="ECO:0000256" key="1">
    <source>
        <dbReference type="PIRSR" id="PIRSR039004-1"/>
    </source>
</evidence>
<feature type="binding site" description="via carbamate group" evidence="1">
    <location>
        <position position="166"/>
    </location>
    <ligand>
        <name>Zn(2+)</name>
        <dbReference type="ChEBI" id="CHEBI:29105"/>
        <label>2</label>
    </ligand>
</feature>
<keyword evidence="6" id="KW-1185">Reference proteome</keyword>
<feature type="domain" description="Amidohydrolase-related" evidence="4">
    <location>
        <begin position="265"/>
        <end position="378"/>
    </location>
</feature>
<sequence length="387" mass="41728">MNFDFVLKGGRIIDPFCELDMVGDIAVKNGFIAAIDKTINQSSALEYSVDSLLVCPGLIDFHTHICWGGGWGVDADKIGPKSCVTTLVDFGTCGAANISGFIEHIVKKSQLNLYSFLNIAFNGLSGAVYAPDVSVYVGELEDLRMAIPDRAIQAGTQYHSIIRGIKIRCCSDAAGTNGVVALRTAKKVSLSLKKPLAVHIGTPPATVEEILPVLEKGDILTHAFRGDPNSLIDGQGNVVTEAIEARKRGVLFDIGHGSGSFSFDTAEKLIKKGFYPDVISSDLHVFSIDGPAYDLPATMSKFLGLGLSVSEIIERVTLRPAQAINITEKAGTLAVGRPADIAVLEIERGNFNYSDTCEKTLCFDQRFSPKMTIKDGELIWGKSLRNR</sequence>
<dbReference type="RefSeq" id="WP_245695226.1">
    <property type="nucleotide sequence ID" value="NZ_FNJI01000031.1"/>
</dbReference>
<gene>
    <name evidence="5" type="ORF">SAMN05660330_03512</name>
</gene>
<dbReference type="PANTHER" id="PTHR42717">
    <property type="entry name" value="DIHYDROOROTASE-RELATED"/>
    <property type="match status" value="1"/>
</dbReference>
<dbReference type="SUPFAM" id="SSF51338">
    <property type="entry name" value="Composite domain of metallo-dependent hydrolases"/>
    <property type="match status" value="1"/>
</dbReference>
<dbReference type="InterPro" id="IPR032466">
    <property type="entry name" value="Metal_Hydrolase"/>
</dbReference>
<feature type="binding site" evidence="1">
    <location>
        <position position="282"/>
    </location>
    <ligand>
        <name>Zn(2+)</name>
        <dbReference type="ChEBI" id="CHEBI:29105"/>
        <label>1</label>
    </ligand>
</feature>
<feature type="binding site" description="via carbamate group" evidence="1">
    <location>
        <position position="166"/>
    </location>
    <ligand>
        <name>Zn(2+)</name>
        <dbReference type="ChEBI" id="CHEBI:29105"/>
        <label>1</label>
    </ligand>
</feature>
<dbReference type="GO" id="GO:0046872">
    <property type="term" value="F:metal ion binding"/>
    <property type="evidence" value="ECO:0007669"/>
    <property type="project" value="UniProtKB-KW"/>
</dbReference>
<accession>A0A1H0UEI0</accession>
<dbReference type="PIRSF" id="PIRSF039004">
    <property type="entry name" value="ADE_EF_0837"/>
    <property type="match status" value="1"/>
</dbReference>
<dbReference type="NCBIfam" id="NF006689">
    <property type="entry name" value="PRK09237.1"/>
    <property type="match status" value="1"/>
</dbReference>
<protein>
    <submittedName>
        <fullName evidence="5">Dihydroorotase</fullName>
    </submittedName>
</protein>
<dbReference type="AlphaFoldDB" id="A0A1H0UEI0"/>
<feature type="site" description="Transition state stabilizer" evidence="3">
    <location>
        <position position="168"/>
    </location>
</feature>
<dbReference type="Gene3D" id="3.20.20.140">
    <property type="entry name" value="Metal-dependent hydrolases"/>
    <property type="match status" value="1"/>
</dbReference>
<evidence type="ECO:0000313" key="5">
    <source>
        <dbReference type="EMBL" id="SDP64533.1"/>
    </source>
</evidence>
<dbReference type="GO" id="GO:0016810">
    <property type="term" value="F:hydrolase activity, acting on carbon-nitrogen (but not peptide) bonds"/>
    <property type="evidence" value="ECO:0007669"/>
    <property type="project" value="InterPro"/>
</dbReference>
<keyword evidence="1" id="KW-0479">Metal-binding</keyword>
<dbReference type="STRING" id="91360.SAMN05660330_03512"/>
<dbReference type="InterPro" id="IPR006680">
    <property type="entry name" value="Amidohydro-rel"/>
</dbReference>
<keyword evidence="1" id="KW-0862">Zinc</keyword>
<dbReference type="Proteomes" id="UP000199073">
    <property type="component" value="Unassembled WGS sequence"/>
</dbReference>
<proteinExistence type="predicted"/>
<feature type="binding site" evidence="1">
    <location>
        <position position="62"/>
    </location>
    <ligand>
        <name>Zn(2+)</name>
        <dbReference type="ChEBI" id="CHEBI:29105"/>
        <label>1</label>
    </ligand>
</feature>
<dbReference type="Gene3D" id="2.30.40.10">
    <property type="entry name" value="Urease, subunit C, domain 1"/>
    <property type="match status" value="1"/>
</dbReference>